<feature type="non-terminal residue" evidence="1">
    <location>
        <position position="1"/>
    </location>
</feature>
<organism evidence="1 2">
    <name type="scientific">Photobacterium toruni</name>
    <dbReference type="NCBI Taxonomy" id="1935446"/>
    <lineage>
        <taxon>Bacteria</taxon>
        <taxon>Pseudomonadati</taxon>
        <taxon>Pseudomonadota</taxon>
        <taxon>Gammaproteobacteria</taxon>
        <taxon>Vibrionales</taxon>
        <taxon>Vibrionaceae</taxon>
        <taxon>Photobacterium</taxon>
    </lineage>
</organism>
<proteinExistence type="predicted"/>
<evidence type="ECO:0000313" key="1">
    <source>
        <dbReference type="EMBL" id="MEC6833050.1"/>
    </source>
</evidence>
<sequence length="575" mass="63119">DIEGYKTWLASLSLIDKAMLTKHFNKVLIADEEPTPEPTLTVVGAGDRLTIDGEIYGVDSVSSDVIKITILDDDREQFVITDQEDPFLSRAKRAGYVFKGFVTDDSINEIIENGIERAKALAMNNLKKSDYQANGTLTFDGQDKLVDILARKGFDNTKAITVGNINYVSLARCIVSKYNDALYQQTKATVPEPTPEPTQTVNTDGFKSTMADCLDNFKNGTVSLADTKKRIKSLLKNSPQTGGMLDRVNELLAQRAKAKFISAFNDVLDYEPEPVDTRTFSSVVEEYKSTLDEARELGFQVTVDGKDGVIISYPDNSKSVEGAEPDDLDILEDFLSSELPFMIENWQKGSKKREFELKANTLKQFVKGARLPDGWKLDKHDIESDDYDFARISIDTPLDDIVNDYGYYSLSVVGGGVTLLNGGGDYLAKDGSRNRGNAVTYESMKEVMKAAVKNFNDSEAFSLLDDESDVDEIIKDAENGSYSDAANKIILAYRDSKAPAPAPEDSAEVESAVATLNKVNDQEEISNPKADLDNVNAAVEVLKAAGVEYQYEGLIGDITDKLISALMNVVKGIGA</sequence>
<keyword evidence="2" id="KW-1185">Reference proteome</keyword>
<gene>
    <name evidence="1" type="ORF">VXS06_14880</name>
</gene>
<comment type="caution">
    <text evidence="1">The sequence shown here is derived from an EMBL/GenBank/DDBJ whole genome shotgun (WGS) entry which is preliminary data.</text>
</comment>
<accession>A0ABU6LA55</accession>
<name>A0ABU6LA55_9GAMM</name>
<dbReference type="Proteomes" id="UP001306119">
    <property type="component" value="Unassembled WGS sequence"/>
</dbReference>
<evidence type="ECO:0000313" key="2">
    <source>
        <dbReference type="Proteomes" id="UP001306119"/>
    </source>
</evidence>
<reference evidence="1 2" key="1">
    <citation type="submission" date="2024-01" db="EMBL/GenBank/DDBJ databases">
        <title>Active colonisers of the gastrointestinal tract of Atlantic salmon farmed in a warm water region.</title>
        <authorList>
            <person name="Bowman J.P."/>
        </authorList>
    </citation>
    <scope>NUCLEOTIDE SEQUENCE [LARGE SCALE GENOMIC DNA]</scope>
    <source>
        <strain evidence="1 2">S3MW1</strain>
    </source>
</reference>
<dbReference type="EMBL" id="JAYXUG010000013">
    <property type="protein sequence ID" value="MEC6833050.1"/>
    <property type="molecule type" value="Genomic_DNA"/>
</dbReference>
<dbReference type="RefSeq" id="WP_327775350.1">
    <property type="nucleotide sequence ID" value="NZ_JAYXUG010000013.1"/>
</dbReference>
<protein>
    <submittedName>
        <fullName evidence="1">Uncharacterized protein</fullName>
    </submittedName>
</protein>